<evidence type="ECO:0000256" key="1">
    <source>
        <dbReference type="ARBA" id="ARBA00000085"/>
    </source>
</evidence>
<dbReference type="OrthoDB" id="5487456at2"/>
<dbReference type="PROSITE" id="PS50113">
    <property type="entry name" value="PAC"/>
    <property type="match status" value="2"/>
</dbReference>
<gene>
    <name evidence="10" type="ordered locus">STAUR_2934</name>
</gene>
<dbReference type="eggNOG" id="COG4191">
    <property type="taxonomic scope" value="Bacteria"/>
</dbReference>
<dbReference type="Gene3D" id="3.30.450.20">
    <property type="entry name" value="PAS domain"/>
    <property type="match status" value="3"/>
</dbReference>
<feature type="domain" description="Histidine kinase" evidence="6">
    <location>
        <begin position="386"/>
        <end position="618"/>
    </location>
</feature>
<dbReference type="Pfam" id="PF02518">
    <property type="entry name" value="HATPase_c"/>
    <property type="match status" value="1"/>
</dbReference>
<evidence type="ECO:0000259" key="9">
    <source>
        <dbReference type="PROSITE" id="PS50113"/>
    </source>
</evidence>
<dbReference type="InterPro" id="IPR000014">
    <property type="entry name" value="PAS"/>
</dbReference>
<dbReference type="Gene3D" id="1.10.287.130">
    <property type="match status" value="1"/>
</dbReference>
<dbReference type="PANTHER" id="PTHR43065">
    <property type="entry name" value="SENSOR HISTIDINE KINASE"/>
    <property type="match status" value="1"/>
</dbReference>
<dbReference type="SMART" id="SM00091">
    <property type="entry name" value="PAS"/>
    <property type="match status" value="3"/>
</dbReference>
<dbReference type="PROSITE" id="PS50110">
    <property type="entry name" value="RESPONSE_REGULATORY"/>
    <property type="match status" value="1"/>
</dbReference>
<dbReference type="SUPFAM" id="SSF55874">
    <property type="entry name" value="ATPase domain of HSP90 chaperone/DNA topoisomerase II/histidine kinase"/>
    <property type="match status" value="1"/>
</dbReference>
<dbReference type="Pfam" id="PF00072">
    <property type="entry name" value="Response_reg"/>
    <property type="match status" value="1"/>
</dbReference>
<dbReference type="InterPro" id="IPR036890">
    <property type="entry name" value="HATPase_C_sf"/>
</dbReference>
<dbReference type="InterPro" id="IPR001610">
    <property type="entry name" value="PAC"/>
</dbReference>
<dbReference type="SMART" id="SM00387">
    <property type="entry name" value="HATPase_c"/>
    <property type="match status" value="1"/>
</dbReference>
<keyword evidence="11" id="KW-1185">Reference proteome</keyword>
<dbReference type="InterPro" id="IPR013655">
    <property type="entry name" value="PAS_fold_3"/>
</dbReference>
<dbReference type="InterPro" id="IPR001789">
    <property type="entry name" value="Sig_transdc_resp-reg_receiver"/>
</dbReference>
<comment type="catalytic activity">
    <reaction evidence="1">
        <text>ATP + protein L-histidine = ADP + protein N-phospho-L-histidine.</text>
        <dbReference type="EC" id="2.7.13.3"/>
    </reaction>
</comment>
<evidence type="ECO:0000259" key="6">
    <source>
        <dbReference type="PROSITE" id="PS50109"/>
    </source>
</evidence>
<dbReference type="CDD" id="cd00082">
    <property type="entry name" value="HisKA"/>
    <property type="match status" value="1"/>
</dbReference>
<feature type="coiled-coil region" evidence="5">
    <location>
        <begin position="428"/>
        <end position="455"/>
    </location>
</feature>
<name>E3FQN3_STIAD</name>
<dbReference type="RefSeq" id="WP_013375503.1">
    <property type="nucleotide sequence ID" value="NC_014623.1"/>
</dbReference>
<dbReference type="EMBL" id="CP002271">
    <property type="protein sequence ID" value="ADO70726.1"/>
    <property type="molecule type" value="Genomic_DNA"/>
</dbReference>
<evidence type="ECO:0000256" key="3">
    <source>
        <dbReference type="ARBA" id="ARBA00022553"/>
    </source>
</evidence>
<dbReference type="AlphaFoldDB" id="E3FQN3"/>
<feature type="domain" description="PAS" evidence="8">
    <location>
        <begin position="7"/>
        <end position="56"/>
    </location>
</feature>
<dbReference type="EC" id="2.7.13.3" evidence="2"/>
<dbReference type="Pfam" id="PF13188">
    <property type="entry name" value="PAS_8"/>
    <property type="match status" value="1"/>
</dbReference>
<evidence type="ECO:0000313" key="11">
    <source>
        <dbReference type="Proteomes" id="UP000001351"/>
    </source>
</evidence>
<dbReference type="Gene3D" id="3.40.50.2300">
    <property type="match status" value="1"/>
</dbReference>
<dbReference type="SUPFAM" id="SSF52172">
    <property type="entry name" value="CheY-like"/>
    <property type="match status" value="1"/>
</dbReference>
<evidence type="ECO:0000256" key="2">
    <source>
        <dbReference type="ARBA" id="ARBA00012438"/>
    </source>
</evidence>
<keyword evidence="5" id="KW-0175">Coiled coil</keyword>
<dbReference type="CDD" id="cd00130">
    <property type="entry name" value="PAS"/>
    <property type="match status" value="2"/>
</dbReference>
<dbReference type="Pfam" id="PF00512">
    <property type="entry name" value="HisKA"/>
    <property type="match status" value="1"/>
</dbReference>
<reference evidence="10 11" key="1">
    <citation type="journal article" date="2011" name="Mol. Biol. Evol.">
        <title>Comparative genomic analysis of fruiting body formation in Myxococcales.</title>
        <authorList>
            <person name="Huntley S."/>
            <person name="Hamann N."/>
            <person name="Wegener-Feldbrugge S."/>
            <person name="Treuner-Lange A."/>
            <person name="Kube M."/>
            <person name="Reinhardt R."/>
            <person name="Klages S."/>
            <person name="Muller R."/>
            <person name="Ronning C.M."/>
            <person name="Nierman W.C."/>
            <person name="Sogaard-Andersen L."/>
        </authorList>
    </citation>
    <scope>NUCLEOTIDE SEQUENCE [LARGE SCALE GENOMIC DNA]</scope>
    <source>
        <strain evidence="10 11">DW4/3-1</strain>
    </source>
</reference>
<dbReference type="PANTHER" id="PTHR43065:SF50">
    <property type="entry name" value="HISTIDINE KINASE"/>
    <property type="match status" value="1"/>
</dbReference>
<feature type="domain" description="PAC" evidence="9">
    <location>
        <begin position="323"/>
        <end position="373"/>
    </location>
</feature>
<evidence type="ECO:0000256" key="4">
    <source>
        <dbReference type="PROSITE-ProRule" id="PRU00169"/>
    </source>
</evidence>
<dbReference type="GO" id="GO:0000155">
    <property type="term" value="F:phosphorelay sensor kinase activity"/>
    <property type="evidence" value="ECO:0007669"/>
    <property type="project" value="InterPro"/>
</dbReference>
<dbReference type="CDD" id="cd00156">
    <property type="entry name" value="REC"/>
    <property type="match status" value="1"/>
</dbReference>
<evidence type="ECO:0000259" key="7">
    <source>
        <dbReference type="PROSITE" id="PS50110"/>
    </source>
</evidence>
<dbReference type="InterPro" id="IPR011006">
    <property type="entry name" value="CheY-like_superfamily"/>
</dbReference>
<dbReference type="SUPFAM" id="SSF47384">
    <property type="entry name" value="Homodimeric domain of signal transducing histidine kinase"/>
    <property type="match status" value="1"/>
</dbReference>
<dbReference type="Proteomes" id="UP000001351">
    <property type="component" value="Chromosome"/>
</dbReference>
<protein>
    <recommendedName>
        <fullName evidence="2">histidine kinase</fullName>
        <ecNumber evidence="2">2.7.13.3</ecNumber>
    </recommendedName>
</protein>
<dbReference type="SMART" id="SM00388">
    <property type="entry name" value="HisKA"/>
    <property type="match status" value="1"/>
</dbReference>
<keyword evidence="3 4" id="KW-0597">Phosphoprotein</keyword>
<feature type="domain" description="PAC" evidence="9">
    <location>
        <begin position="197"/>
        <end position="248"/>
    </location>
</feature>
<dbReference type="InterPro" id="IPR036097">
    <property type="entry name" value="HisK_dim/P_sf"/>
</dbReference>
<dbReference type="NCBIfam" id="TIGR00229">
    <property type="entry name" value="sensory_box"/>
    <property type="match status" value="2"/>
</dbReference>
<dbReference type="InterPro" id="IPR000700">
    <property type="entry name" value="PAS-assoc_C"/>
</dbReference>
<proteinExistence type="predicted"/>
<feature type="domain" description="PAS" evidence="8">
    <location>
        <begin position="249"/>
        <end position="319"/>
    </location>
</feature>
<dbReference type="HOGENOM" id="CLU_000445_114_51_7"/>
<evidence type="ECO:0000256" key="5">
    <source>
        <dbReference type="SAM" id="Coils"/>
    </source>
</evidence>
<dbReference type="SMART" id="SM00086">
    <property type="entry name" value="PAC"/>
    <property type="match status" value="2"/>
</dbReference>
<feature type="domain" description="Response regulatory" evidence="7">
    <location>
        <begin position="639"/>
        <end position="755"/>
    </location>
</feature>
<dbReference type="InterPro" id="IPR005467">
    <property type="entry name" value="His_kinase_dom"/>
</dbReference>
<organism evidence="10 11">
    <name type="scientific">Stigmatella aurantiaca (strain DW4/3-1)</name>
    <dbReference type="NCBI Taxonomy" id="378806"/>
    <lineage>
        <taxon>Bacteria</taxon>
        <taxon>Pseudomonadati</taxon>
        <taxon>Myxococcota</taxon>
        <taxon>Myxococcia</taxon>
        <taxon>Myxococcales</taxon>
        <taxon>Cystobacterineae</taxon>
        <taxon>Archangiaceae</taxon>
        <taxon>Stigmatella</taxon>
    </lineage>
</organism>
<dbReference type="PRINTS" id="PR00344">
    <property type="entry name" value="BCTRLSENSOR"/>
</dbReference>
<dbReference type="Pfam" id="PF08447">
    <property type="entry name" value="PAS_3"/>
    <property type="match status" value="2"/>
</dbReference>
<dbReference type="SMART" id="SM00448">
    <property type="entry name" value="REC"/>
    <property type="match status" value="1"/>
</dbReference>
<dbReference type="STRING" id="378806.STAUR_2934"/>
<dbReference type="SUPFAM" id="SSF55785">
    <property type="entry name" value="PYP-like sensor domain (PAS domain)"/>
    <property type="match status" value="3"/>
</dbReference>
<dbReference type="InterPro" id="IPR003661">
    <property type="entry name" value="HisK_dim/P_dom"/>
</dbReference>
<accession>E3FQN3</accession>
<evidence type="ECO:0000313" key="10">
    <source>
        <dbReference type="EMBL" id="ADO70726.1"/>
    </source>
</evidence>
<dbReference type="Gene3D" id="3.30.565.10">
    <property type="entry name" value="Histidine kinase-like ATPase, C-terminal domain"/>
    <property type="match status" value="1"/>
</dbReference>
<dbReference type="PROSITE" id="PS50109">
    <property type="entry name" value="HIS_KIN"/>
    <property type="match status" value="1"/>
</dbReference>
<feature type="modified residue" description="4-aspartylphosphate" evidence="4">
    <location>
        <position position="688"/>
    </location>
</feature>
<sequence>MDQWALRFFESSTELLAVLHPDGRILQANAAWRGVVGWPPEALKAEGYRSFVHPEDLGAMDAQLLALGGGEGRANLSCRWRCHDGAWVSLSWSVVSSGEDGWLFCTVRPPVPPAFTPEARSWSMSDSLPFGLYLMETRADRILYANHRFCQMAGVEAVEALIRKGALSHSQLIHHHLSPQNAKAFFHSEARQGTPPLALEDREVALESGRLLRRLATPMATADGKMSYILYLFEDVTERRRTENALLSSELNFHKLIEGMPDGVFVHRNRRFIYVNNSLRMALGYEHESELIGKSIWSIVHPDDLGLVRERVHTIDNRREIVPLQEIRYLRRDGSWYDAESTGVPVEFNGEEASVVIARDITERKRMQAQLLQTDRMALVGTLAAGVGHEINNPLSYVIANLNLALESLRLPTRECECSLEATGAPGYAASLRELEELLQEAQEGANRVRNIVRDLKSFSRQDAERRTEVSVQESLDFSIKMASVELRHRAHLIRKYEPVPPVYADTSRLGQVFLNLLMNAAQAIPEGSNARNQITVWVRPGPPGQVAVDVSDTGAGISPEVQDRIFDPFFTTKPVGSGTGLGLSICHGIIRSLGGEISVSSELGKGTTFTVLLPAASASWTPAPPPAPLTRRTGHMGRILVIDDEPAVGRSLARLIGSPHQVTVVESGREGMAKLHSSEPFDVVLCDLMMPDLNGMDVYERVCESKPELAGRFIFITGGSFTPRAREFLETIPEQWIEKPFDEQQLHRVIEKALSNA</sequence>
<dbReference type="InterPro" id="IPR004358">
    <property type="entry name" value="Sig_transdc_His_kin-like_C"/>
</dbReference>
<dbReference type="InterPro" id="IPR035965">
    <property type="entry name" value="PAS-like_dom_sf"/>
</dbReference>
<dbReference type="InterPro" id="IPR003594">
    <property type="entry name" value="HATPase_dom"/>
</dbReference>
<dbReference type="eggNOG" id="COG2204">
    <property type="taxonomic scope" value="Bacteria"/>
</dbReference>
<evidence type="ECO:0000259" key="8">
    <source>
        <dbReference type="PROSITE" id="PS50112"/>
    </source>
</evidence>
<dbReference type="PROSITE" id="PS50112">
    <property type="entry name" value="PAS"/>
    <property type="match status" value="2"/>
</dbReference>
<dbReference type="KEGG" id="sur:STAUR_2934"/>